<name>A0ABN9M630_9NEOB</name>
<protein>
    <submittedName>
        <fullName evidence="1">Uncharacterized protein</fullName>
    </submittedName>
</protein>
<evidence type="ECO:0000313" key="2">
    <source>
        <dbReference type="Proteomes" id="UP001176940"/>
    </source>
</evidence>
<proteinExistence type="predicted"/>
<dbReference type="EMBL" id="CAUEEQ010043197">
    <property type="protein sequence ID" value="CAJ0957091.1"/>
    <property type="molecule type" value="Genomic_DNA"/>
</dbReference>
<accession>A0ABN9M630</accession>
<sequence>MSVDFMDGFKLWQLACRVHVMFVILTDLDADISLVMGIHSFVASITTRTILGIDELSLNLANAFLNEFDIPRTNRRYTIPNKLKLVHGLVKMQWFYLYAPKFIVRA</sequence>
<comment type="caution">
    <text evidence="1">The sequence shown here is derived from an EMBL/GenBank/DDBJ whole genome shotgun (WGS) entry which is preliminary data.</text>
</comment>
<keyword evidence="2" id="KW-1185">Reference proteome</keyword>
<gene>
    <name evidence="1" type="ORF">RIMI_LOCUS15820365</name>
</gene>
<organism evidence="1 2">
    <name type="scientific">Ranitomeya imitator</name>
    <name type="common">mimic poison frog</name>
    <dbReference type="NCBI Taxonomy" id="111125"/>
    <lineage>
        <taxon>Eukaryota</taxon>
        <taxon>Metazoa</taxon>
        <taxon>Chordata</taxon>
        <taxon>Craniata</taxon>
        <taxon>Vertebrata</taxon>
        <taxon>Euteleostomi</taxon>
        <taxon>Amphibia</taxon>
        <taxon>Batrachia</taxon>
        <taxon>Anura</taxon>
        <taxon>Neobatrachia</taxon>
        <taxon>Hyloidea</taxon>
        <taxon>Dendrobatidae</taxon>
        <taxon>Dendrobatinae</taxon>
        <taxon>Ranitomeya</taxon>
    </lineage>
</organism>
<evidence type="ECO:0000313" key="1">
    <source>
        <dbReference type="EMBL" id="CAJ0957091.1"/>
    </source>
</evidence>
<dbReference type="Proteomes" id="UP001176940">
    <property type="component" value="Unassembled WGS sequence"/>
</dbReference>
<reference evidence="1" key="1">
    <citation type="submission" date="2023-07" db="EMBL/GenBank/DDBJ databases">
        <authorList>
            <person name="Stuckert A."/>
        </authorList>
    </citation>
    <scope>NUCLEOTIDE SEQUENCE</scope>
</reference>